<evidence type="ECO:0000313" key="2">
    <source>
        <dbReference type="Proteomes" id="UP000422764"/>
    </source>
</evidence>
<dbReference type="InterPro" id="IPR025373">
    <property type="entry name" value="DUF4363"/>
</dbReference>
<protein>
    <submittedName>
        <fullName evidence="1">DUF4363 family protein</fullName>
    </submittedName>
</protein>
<reference evidence="1 2" key="1">
    <citation type="submission" date="2019-12" db="EMBL/GenBank/DDBJ databases">
        <title>Genome sequenceing of Clostridium bovifaecis.</title>
        <authorList>
            <person name="Yao Y."/>
        </authorList>
    </citation>
    <scope>NUCLEOTIDE SEQUENCE [LARGE SCALE GENOMIC DNA]</scope>
    <source>
        <strain evidence="1 2">BXX</strain>
    </source>
</reference>
<dbReference type="Pfam" id="PF14276">
    <property type="entry name" value="DUF4363"/>
    <property type="match status" value="1"/>
</dbReference>
<accession>A0A6I6ER00</accession>
<dbReference type="Proteomes" id="UP000422764">
    <property type="component" value="Chromosome"/>
</dbReference>
<proteinExistence type="predicted"/>
<keyword evidence="2" id="KW-1185">Reference proteome</keyword>
<evidence type="ECO:0000313" key="1">
    <source>
        <dbReference type="EMBL" id="QGU96079.1"/>
    </source>
</evidence>
<organism evidence="1 2">
    <name type="scientific">Clostridium bovifaecis</name>
    <dbReference type="NCBI Taxonomy" id="2184719"/>
    <lineage>
        <taxon>Bacteria</taxon>
        <taxon>Bacillati</taxon>
        <taxon>Bacillota</taxon>
        <taxon>Clostridia</taxon>
        <taxon>Eubacteriales</taxon>
        <taxon>Clostridiaceae</taxon>
        <taxon>Clostridium</taxon>
    </lineage>
</organism>
<name>A0A6I6ER00_9CLOT</name>
<dbReference type="EMBL" id="CP046522">
    <property type="protein sequence ID" value="QGU96079.1"/>
    <property type="molecule type" value="Genomic_DNA"/>
</dbReference>
<gene>
    <name evidence="1" type="ORF">GOM49_14125</name>
</gene>
<dbReference type="AlphaFoldDB" id="A0A6I6ER00"/>
<sequence length="126" mass="14727">MKNLVASFMLFIALVITMVFSMRYLENKCGYYTDKIDALETIIVNESWEEAYNSSIGFLEEWKKDSSIVPTFINHIHVETITNSVLKLTQYTKYKDKVDSLATIHEIKFLLEEMMEIEKVTLPNVF</sequence>